<dbReference type="AlphaFoldDB" id="A0A194PJD9"/>
<evidence type="ECO:0000313" key="3">
    <source>
        <dbReference type="Proteomes" id="UP000053268"/>
    </source>
</evidence>
<reference evidence="2 3" key="1">
    <citation type="journal article" date="2015" name="Nat. Commun.">
        <title>Outbred genome sequencing and CRISPR/Cas9 gene editing in butterflies.</title>
        <authorList>
            <person name="Li X."/>
            <person name="Fan D."/>
            <person name="Zhang W."/>
            <person name="Liu G."/>
            <person name="Zhang L."/>
            <person name="Zhao L."/>
            <person name="Fang X."/>
            <person name="Chen L."/>
            <person name="Dong Y."/>
            <person name="Chen Y."/>
            <person name="Ding Y."/>
            <person name="Zhao R."/>
            <person name="Feng M."/>
            <person name="Zhu Y."/>
            <person name="Feng Y."/>
            <person name="Jiang X."/>
            <person name="Zhu D."/>
            <person name="Xiang H."/>
            <person name="Feng X."/>
            <person name="Li S."/>
            <person name="Wang J."/>
            <person name="Zhang G."/>
            <person name="Kronforst M.R."/>
            <person name="Wang W."/>
        </authorList>
    </citation>
    <scope>NUCLEOTIDE SEQUENCE [LARGE SCALE GENOMIC DNA]</scope>
    <source>
        <strain evidence="2">Ya'a_city_454_Px</strain>
        <tissue evidence="2">Whole body</tissue>
    </source>
</reference>
<dbReference type="PANTHER" id="PTHR11008:SF9">
    <property type="entry name" value="PROTEIN TAKEOUT-LIKE PROTEIN"/>
    <property type="match status" value="1"/>
</dbReference>
<organism evidence="2 3">
    <name type="scientific">Papilio xuthus</name>
    <name type="common">Asian swallowtail butterfly</name>
    <dbReference type="NCBI Taxonomy" id="66420"/>
    <lineage>
        <taxon>Eukaryota</taxon>
        <taxon>Metazoa</taxon>
        <taxon>Ecdysozoa</taxon>
        <taxon>Arthropoda</taxon>
        <taxon>Hexapoda</taxon>
        <taxon>Insecta</taxon>
        <taxon>Pterygota</taxon>
        <taxon>Neoptera</taxon>
        <taxon>Endopterygota</taxon>
        <taxon>Lepidoptera</taxon>
        <taxon>Glossata</taxon>
        <taxon>Ditrysia</taxon>
        <taxon>Papilionoidea</taxon>
        <taxon>Papilionidae</taxon>
        <taxon>Papilioninae</taxon>
        <taxon>Papilio</taxon>
    </lineage>
</organism>
<sequence length="527" mass="59547">MKSFLLFCLVACAYAKTYNELSGAIPYGWVDYGAYDGLYKIGNVSEKYLPMTKDDLKASKRGAQFLHDVKIFFPTGFYTLPPLDPYYKTKMPPLVVADDINLSIHASLSNFNVTGLVSFTSDLLEIRYGNGRVDYRISVPQVQIVTIADIRLLVGRLLPFNADGQLSVILNDVVVQGALQVVKVQSQGSLVYQLRGQHTRLHVDDLKAQFMPYLKGRSLNSRVLGYDSGEWDDFLHRLLDHVNEYLAKMVYNQANEILDGPTVDQVNAYLLAMPKYSYVHLGPYDAEVKIGNLSKRYPTLDGKDLIASRNARQFLEDSRLLFKYGFYTLPPLDPYTRDYMPTFVFNDDIQKLKGYIQLKDYNATGLVKFVQNLVEVRLKTGRLDYALNIPELLVGVNLNCYVIWDDRIPIHIEGRLSLALEGIAVLGAVQTKPTELNNELVLQLVGQHTRIHISDVAIEFRGTRFDIMRSLGDSGTSGTNLGVPDDTYTKLKDHIDNYVAKLVFDQANEILNGPTVKQILAYLLHKY</sequence>
<feature type="signal peptide" evidence="1">
    <location>
        <begin position="1"/>
        <end position="15"/>
    </location>
</feature>
<proteinExistence type="predicted"/>
<evidence type="ECO:0000313" key="2">
    <source>
        <dbReference type="EMBL" id="KPI93442.1"/>
    </source>
</evidence>
<dbReference type="InterPro" id="IPR038606">
    <property type="entry name" value="To_sf"/>
</dbReference>
<gene>
    <name evidence="2" type="ORF">RR46_10702</name>
</gene>
<dbReference type="Proteomes" id="UP000053268">
    <property type="component" value="Unassembled WGS sequence"/>
</dbReference>
<dbReference type="Gene3D" id="3.15.10.30">
    <property type="entry name" value="Haemolymph juvenile hormone binding protein"/>
    <property type="match status" value="2"/>
</dbReference>
<accession>A0A194PJD9</accession>
<keyword evidence="1" id="KW-0732">Signal</keyword>
<evidence type="ECO:0000256" key="1">
    <source>
        <dbReference type="SAM" id="SignalP"/>
    </source>
</evidence>
<dbReference type="PANTHER" id="PTHR11008">
    <property type="entry name" value="PROTEIN TAKEOUT-LIKE PROTEIN"/>
    <property type="match status" value="1"/>
</dbReference>
<keyword evidence="3" id="KW-1185">Reference proteome</keyword>
<dbReference type="InterPro" id="IPR010562">
    <property type="entry name" value="Haemolymph_juvenile_hormone-bd"/>
</dbReference>
<dbReference type="Pfam" id="PF06585">
    <property type="entry name" value="JHBP"/>
    <property type="match status" value="2"/>
</dbReference>
<dbReference type="EMBL" id="KQ459602">
    <property type="protein sequence ID" value="KPI93442.1"/>
    <property type="molecule type" value="Genomic_DNA"/>
</dbReference>
<protein>
    <submittedName>
        <fullName evidence="2">Uncharacterized protein</fullName>
    </submittedName>
</protein>
<name>A0A194PJD9_PAPXU</name>
<feature type="chain" id="PRO_5012949641" evidence="1">
    <location>
        <begin position="16"/>
        <end position="527"/>
    </location>
</feature>